<organism evidence="9 10">
    <name type="scientific">Syntrophothermus lipocalidus (strain DSM 12680 / TGB-C1)</name>
    <dbReference type="NCBI Taxonomy" id="643648"/>
    <lineage>
        <taxon>Bacteria</taxon>
        <taxon>Bacillati</taxon>
        <taxon>Bacillota</taxon>
        <taxon>Clostridia</taxon>
        <taxon>Eubacteriales</taxon>
        <taxon>Syntrophomonadaceae</taxon>
        <taxon>Syntrophothermus</taxon>
    </lineage>
</organism>
<dbReference type="CDD" id="cd00338">
    <property type="entry name" value="Ser_Recombinase"/>
    <property type="match status" value="1"/>
</dbReference>
<evidence type="ECO:0000256" key="1">
    <source>
        <dbReference type="ARBA" id="ARBA00022908"/>
    </source>
</evidence>
<keyword evidence="3" id="KW-0233">DNA recombination</keyword>
<dbReference type="Proteomes" id="UP000000378">
    <property type="component" value="Chromosome"/>
</dbReference>
<dbReference type="SUPFAM" id="SSF90257">
    <property type="entry name" value="Myosin rod fragments"/>
    <property type="match status" value="1"/>
</dbReference>
<dbReference type="PANTHER" id="PTHR30461">
    <property type="entry name" value="DNA-INVERTASE FROM LAMBDOID PROPHAGE"/>
    <property type="match status" value="1"/>
</dbReference>
<evidence type="ECO:0000256" key="2">
    <source>
        <dbReference type="ARBA" id="ARBA00023125"/>
    </source>
</evidence>
<dbReference type="STRING" id="643648.Slip_1949"/>
<dbReference type="InterPro" id="IPR038109">
    <property type="entry name" value="DNA_bind_recomb_sf"/>
</dbReference>
<dbReference type="Gene3D" id="3.40.50.1390">
    <property type="entry name" value="Resolvase, N-terminal catalytic domain"/>
    <property type="match status" value="1"/>
</dbReference>
<dbReference type="Gene3D" id="3.90.1750.20">
    <property type="entry name" value="Putative Large Serine Recombinase, Chain B, Domain 2"/>
    <property type="match status" value="1"/>
</dbReference>
<dbReference type="GO" id="GO:0000150">
    <property type="term" value="F:DNA strand exchange activity"/>
    <property type="evidence" value="ECO:0007669"/>
    <property type="project" value="InterPro"/>
</dbReference>
<evidence type="ECO:0000259" key="8">
    <source>
        <dbReference type="PROSITE" id="PS51737"/>
    </source>
</evidence>
<dbReference type="HOGENOM" id="CLU_010686_18_3_9"/>
<evidence type="ECO:0000256" key="4">
    <source>
        <dbReference type="PIRSR" id="PIRSR606118-50"/>
    </source>
</evidence>
<dbReference type="GO" id="GO:0015074">
    <property type="term" value="P:DNA integration"/>
    <property type="evidence" value="ECO:0007669"/>
    <property type="project" value="UniProtKB-KW"/>
</dbReference>
<accession>D7CPS3</accession>
<evidence type="ECO:0000313" key="9">
    <source>
        <dbReference type="EMBL" id="ADI02701.1"/>
    </source>
</evidence>
<dbReference type="Pfam" id="PF00239">
    <property type="entry name" value="Resolvase"/>
    <property type="match status" value="1"/>
</dbReference>
<keyword evidence="1" id="KW-0229">DNA integration</keyword>
<dbReference type="PANTHER" id="PTHR30461:SF23">
    <property type="entry name" value="DNA RECOMBINASE-RELATED"/>
    <property type="match status" value="1"/>
</dbReference>
<keyword evidence="2" id="KW-0238">DNA-binding</keyword>
<dbReference type="AlphaFoldDB" id="D7CPS3"/>
<feature type="domain" description="Resolvase/invertase-type recombinase catalytic" evidence="7">
    <location>
        <begin position="3"/>
        <end position="152"/>
    </location>
</feature>
<feature type="domain" description="Recombinase" evidence="8">
    <location>
        <begin position="160"/>
        <end position="303"/>
    </location>
</feature>
<evidence type="ECO:0000256" key="5">
    <source>
        <dbReference type="PROSITE-ProRule" id="PRU10137"/>
    </source>
</evidence>
<dbReference type="InterPro" id="IPR025827">
    <property type="entry name" value="Zn_ribbon_recom_dom"/>
</dbReference>
<feature type="active site" description="O-(5'-phospho-DNA)-serine intermediate" evidence="4 5">
    <location>
        <position position="11"/>
    </location>
</feature>
<dbReference type="InterPro" id="IPR006118">
    <property type="entry name" value="Recombinase_CS"/>
</dbReference>
<evidence type="ECO:0000256" key="6">
    <source>
        <dbReference type="SAM" id="Coils"/>
    </source>
</evidence>
<dbReference type="SUPFAM" id="SSF53041">
    <property type="entry name" value="Resolvase-like"/>
    <property type="match status" value="1"/>
</dbReference>
<dbReference type="PROSITE" id="PS51736">
    <property type="entry name" value="RECOMBINASES_3"/>
    <property type="match status" value="1"/>
</dbReference>
<dbReference type="KEGG" id="slp:Slip_1949"/>
<dbReference type="InterPro" id="IPR011109">
    <property type="entry name" value="DNA_bind_recombinase_dom"/>
</dbReference>
<name>D7CPS3_SYNLT</name>
<protein>
    <submittedName>
        <fullName evidence="9">Resolvase domain protein</fullName>
    </submittedName>
</protein>
<proteinExistence type="predicted"/>
<dbReference type="Pfam" id="PF07508">
    <property type="entry name" value="Recombinase"/>
    <property type="match status" value="1"/>
</dbReference>
<dbReference type="EMBL" id="CP002048">
    <property type="protein sequence ID" value="ADI02701.1"/>
    <property type="molecule type" value="Genomic_DNA"/>
</dbReference>
<dbReference type="PROSITE" id="PS51737">
    <property type="entry name" value="RECOMBINASE_DNA_BIND"/>
    <property type="match status" value="1"/>
</dbReference>
<evidence type="ECO:0000259" key="7">
    <source>
        <dbReference type="PROSITE" id="PS51736"/>
    </source>
</evidence>
<dbReference type="Pfam" id="PF13408">
    <property type="entry name" value="Zn_ribbon_recom"/>
    <property type="match status" value="1"/>
</dbReference>
<evidence type="ECO:0000256" key="3">
    <source>
        <dbReference type="ARBA" id="ARBA00023172"/>
    </source>
</evidence>
<dbReference type="OrthoDB" id="1094757at2"/>
<dbReference type="PROSITE" id="PS00397">
    <property type="entry name" value="RECOMBINASES_1"/>
    <property type="match status" value="1"/>
</dbReference>
<dbReference type="eggNOG" id="COG1961">
    <property type="taxonomic scope" value="Bacteria"/>
</dbReference>
<dbReference type="RefSeq" id="WP_013176103.1">
    <property type="nucleotide sequence ID" value="NC_014220.1"/>
</dbReference>
<dbReference type="InterPro" id="IPR050639">
    <property type="entry name" value="SSR_resolvase"/>
</dbReference>
<evidence type="ECO:0000313" key="10">
    <source>
        <dbReference type="Proteomes" id="UP000000378"/>
    </source>
</evidence>
<gene>
    <name evidence="9" type="ordered locus">Slip_1949</name>
</gene>
<keyword evidence="10" id="KW-1185">Reference proteome</keyword>
<dbReference type="InterPro" id="IPR036162">
    <property type="entry name" value="Resolvase-like_N_sf"/>
</dbReference>
<sequence length="602" mass="69745">MSRAVGYVRVSTEEQAQHGYSLEAQAEAIRNYCKALGWELVRIYRDEGYSASSLDRPDLQQLIQDIPLHSFDTVVFWKLDRLTRSAKDTIYLLEDVFEKNNITYVSIQEPFVNTKDPTAKMFTTIISAFAQHEREMITERMRMGKYQKARMGQFPGGHVLYGYSKNPVTGEFEVNEEEARIVKLIYHWYVYGDESGQPLGMETIADKLTQMGILPPSAVRGVRVGVRGKRGQKGEVIKHWSNATVRQILTHQAYIGKNFFGRDGKNAEPEYTKDDWIPIPFPQLIDDHLYQLAQERRKRAKFWQRTHEMPLLVGIIHCGICGLQFRGAYDHGTKPVYSCYGRLKRYHRDGSPMCGSPRLPANLLDEQVTQKVLEALREPAKMKEAIEAHLESWERRKRELELLVGPSTRQVKQLQDELGNLNYLFRKGRIPVGEYEKEASALEKQIADLREQHKHQSEELRRLQKLEQDLDFIRRALEKGYWQVGYQAIQQEVQMTWDAAATIDAATGQLVNTKPRQEKKIQVDFSQAVEGGDARDELFNLAMHGSGKVMLRQLFDRLHITVHVYHDRVEVRGLVPVGNINISSFRRYRGFRLYRGWRTRCP</sequence>
<dbReference type="InterPro" id="IPR006119">
    <property type="entry name" value="Resolv_N"/>
</dbReference>
<dbReference type="SMART" id="SM00857">
    <property type="entry name" value="Resolvase"/>
    <property type="match status" value="1"/>
</dbReference>
<feature type="coiled-coil region" evidence="6">
    <location>
        <begin position="432"/>
        <end position="476"/>
    </location>
</feature>
<reference evidence="10" key="1">
    <citation type="journal article" date="2010" name="Stand. Genomic Sci.">
        <title>Complete genome sequence of Syntrophothermus lipocalidus type strain (TGB-C1T).</title>
        <authorList>
            <consortium name="US DOE Joint Genome Institute (JGI-PGF)"/>
            <person name="Djao O."/>
            <person name="Zhang X."/>
            <person name="Lucas S."/>
            <person name="Lapidus A."/>
            <person name="Glavina Del Rio T."/>
            <person name="Nolan M."/>
            <person name="Tice H."/>
            <person name="Cheng J."/>
            <person name="Han C."/>
            <person name="Tapia R."/>
            <person name="Goodwin L."/>
            <person name="Pitluck S."/>
            <person name="Liolios K."/>
            <person name="Ivanova N."/>
            <person name="Mavromatis K."/>
            <person name="Mikhailova N."/>
            <person name="Ovchinnikova G."/>
            <person name="Pati A."/>
            <person name="Brambilla E."/>
            <person name="Chen A."/>
            <person name="Palaniappan K."/>
            <person name="Land M."/>
            <person name="Hauser L."/>
            <person name="Chang Y."/>
            <person name="Jeffries C."/>
            <person name="Rohde M."/>
            <person name="Sikorski J."/>
            <person name="Spring S."/>
            <person name="Goker M."/>
            <person name="Detter J."/>
            <person name="Woyke T."/>
            <person name="Bristow J."/>
            <person name="Eisen J."/>
            <person name="Markowitz V."/>
            <person name="Hugenholtz P."/>
            <person name="Kyrpides N."/>
            <person name="Klenk H."/>
        </authorList>
    </citation>
    <scope>NUCLEOTIDE SEQUENCE [LARGE SCALE GENOMIC DNA]</scope>
    <source>
        <strain evidence="10">DSM 12680 / TGB-C1</strain>
    </source>
</reference>
<dbReference type="GO" id="GO:0003677">
    <property type="term" value="F:DNA binding"/>
    <property type="evidence" value="ECO:0007669"/>
    <property type="project" value="UniProtKB-KW"/>
</dbReference>
<reference evidence="9 10" key="2">
    <citation type="journal article" date="2010" name="Stand. Genomic Sci.">
        <title>Complete genome sequence of Syntrophothermus lipocalidus type strain (TGB-C1).</title>
        <authorList>
            <person name="Djao O.D."/>
            <person name="Zhang X."/>
            <person name="Lucas S."/>
            <person name="Lapidus A."/>
            <person name="Del Rio T.G."/>
            <person name="Nolan M."/>
            <person name="Tice H."/>
            <person name="Cheng J.F."/>
            <person name="Han C."/>
            <person name="Tapia R."/>
            <person name="Goodwin L."/>
            <person name="Pitluck S."/>
            <person name="Liolios K."/>
            <person name="Ivanova N."/>
            <person name="Mavromatis K."/>
            <person name="Mikhailova N."/>
            <person name="Ovchinnikova G."/>
            <person name="Pati A."/>
            <person name="Brambilla E."/>
            <person name="Chen A."/>
            <person name="Palaniappan K."/>
            <person name="Land M."/>
            <person name="Hauser L."/>
            <person name="Chang Y.J."/>
            <person name="Jeffries C.D."/>
            <person name="Rohde M."/>
            <person name="Sikorski J."/>
            <person name="Spring S."/>
            <person name="Goker M."/>
            <person name="Detter J.C."/>
            <person name="Woyke T."/>
            <person name="Bristow J."/>
            <person name="Eisen J.A."/>
            <person name="Markowitz V."/>
            <person name="Hugenholtz P."/>
            <person name="Kyrpides N.C."/>
            <person name="Klenk H.P."/>
        </authorList>
    </citation>
    <scope>NUCLEOTIDE SEQUENCE [LARGE SCALE GENOMIC DNA]</scope>
    <source>
        <strain evidence="10">DSM 12680 / TGB-C1</strain>
    </source>
</reference>
<keyword evidence="6" id="KW-0175">Coiled coil</keyword>